<reference evidence="2 3" key="1">
    <citation type="submission" date="2024-04" db="EMBL/GenBank/DDBJ databases">
        <title>Draft genome sequence of Halopseudomonas sabulinigri NBRC 116187.</title>
        <authorList>
            <person name="Miyakawa T."/>
            <person name="Kusuya Y."/>
            <person name="Miura T."/>
        </authorList>
    </citation>
    <scope>NUCLEOTIDE SEQUENCE [LARGE SCALE GENOMIC DNA]</scope>
    <source>
        <strain evidence="2 3">4NH20-0042</strain>
    </source>
</reference>
<feature type="transmembrane region" description="Helical" evidence="1">
    <location>
        <begin position="77"/>
        <end position="95"/>
    </location>
</feature>
<feature type="transmembrane region" description="Helical" evidence="1">
    <location>
        <begin position="38"/>
        <end position="56"/>
    </location>
</feature>
<dbReference type="EMBL" id="BAABWD010000003">
    <property type="protein sequence ID" value="GAA6132183.1"/>
    <property type="molecule type" value="Genomic_DNA"/>
</dbReference>
<proteinExistence type="predicted"/>
<organism evidence="2 3">
    <name type="scientific">Halopseudomonas sabulinigri</name>
    <dbReference type="NCBI Taxonomy" id="472181"/>
    <lineage>
        <taxon>Bacteria</taxon>
        <taxon>Pseudomonadati</taxon>
        <taxon>Pseudomonadota</taxon>
        <taxon>Gammaproteobacteria</taxon>
        <taxon>Pseudomonadales</taxon>
        <taxon>Pseudomonadaceae</taxon>
        <taxon>Halopseudomonas</taxon>
    </lineage>
</organism>
<keyword evidence="1" id="KW-0812">Transmembrane</keyword>
<feature type="transmembrane region" description="Helical" evidence="1">
    <location>
        <begin position="115"/>
        <end position="131"/>
    </location>
</feature>
<comment type="caution">
    <text evidence="2">The sequence shown here is derived from an EMBL/GenBank/DDBJ whole genome shotgun (WGS) entry which is preliminary data.</text>
</comment>
<name>A0ABP9ZRV7_9GAMM</name>
<sequence length="164" mass="18512">MKKVIISKDNIAWPNKCVYCGDVASTEVTLKSKAVQKVGYFVLFVLTTSRIIKIIFPVCKAHKRKAYIASKLSQRNGFNLTLGVLSVFALSGPAGDIYRLVNELPQPEFSLGWRLFMYGFPALYWSLFFWAKSQAPVVIQDLKGEVSFHFKNVAYGEEFEAINS</sequence>
<dbReference type="Proteomes" id="UP001486808">
    <property type="component" value="Unassembled WGS sequence"/>
</dbReference>
<evidence type="ECO:0000313" key="3">
    <source>
        <dbReference type="Proteomes" id="UP001486808"/>
    </source>
</evidence>
<evidence type="ECO:0000256" key="1">
    <source>
        <dbReference type="SAM" id="Phobius"/>
    </source>
</evidence>
<keyword evidence="3" id="KW-1185">Reference proteome</keyword>
<evidence type="ECO:0000313" key="2">
    <source>
        <dbReference type="EMBL" id="GAA6132183.1"/>
    </source>
</evidence>
<accession>A0ABP9ZRV7</accession>
<keyword evidence="1" id="KW-0472">Membrane</keyword>
<dbReference type="RefSeq" id="WP_353388925.1">
    <property type="nucleotide sequence ID" value="NZ_BAABWD010000003.1"/>
</dbReference>
<protein>
    <submittedName>
        <fullName evidence="2">Uncharacterized protein</fullName>
    </submittedName>
</protein>
<gene>
    <name evidence="2" type="ORF">NBRC116187_25430</name>
</gene>
<keyword evidence="1" id="KW-1133">Transmembrane helix</keyword>